<organism evidence="7 8">
    <name type="scientific">Tardiphaga robiniae</name>
    <dbReference type="NCBI Taxonomy" id="943830"/>
    <lineage>
        <taxon>Bacteria</taxon>
        <taxon>Pseudomonadati</taxon>
        <taxon>Pseudomonadota</taxon>
        <taxon>Alphaproteobacteria</taxon>
        <taxon>Hyphomicrobiales</taxon>
        <taxon>Nitrobacteraceae</taxon>
        <taxon>Tardiphaga</taxon>
    </lineage>
</organism>
<feature type="transmembrane region" description="Helical" evidence="6">
    <location>
        <begin position="385"/>
        <end position="402"/>
    </location>
</feature>
<feature type="transmembrane region" description="Helical" evidence="6">
    <location>
        <begin position="44"/>
        <end position="68"/>
    </location>
</feature>
<dbReference type="CDD" id="cd13136">
    <property type="entry name" value="MATE_DinF_like"/>
    <property type="match status" value="1"/>
</dbReference>
<evidence type="ECO:0000313" key="8">
    <source>
        <dbReference type="Proteomes" id="UP000515291"/>
    </source>
</evidence>
<feature type="transmembrane region" description="Helical" evidence="6">
    <location>
        <begin position="161"/>
        <end position="184"/>
    </location>
</feature>
<dbReference type="GO" id="GO:0015297">
    <property type="term" value="F:antiporter activity"/>
    <property type="evidence" value="ECO:0007669"/>
    <property type="project" value="InterPro"/>
</dbReference>
<comment type="subcellular location">
    <subcellularLocation>
        <location evidence="1">Membrane</location>
        <topology evidence="1">Multi-pass membrane protein</topology>
    </subcellularLocation>
</comment>
<dbReference type="KEGG" id="trb:HB776_26385"/>
<dbReference type="Pfam" id="PF01554">
    <property type="entry name" value="MatE"/>
    <property type="match status" value="2"/>
</dbReference>
<keyword evidence="4 6" id="KW-1133">Transmembrane helix</keyword>
<evidence type="ECO:0000256" key="6">
    <source>
        <dbReference type="SAM" id="Phobius"/>
    </source>
</evidence>
<evidence type="ECO:0000256" key="1">
    <source>
        <dbReference type="ARBA" id="ARBA00004141"/>
    </source>
</evidence>
<feature type="transmembrane region" description="Helical" evidence="6">
    <location>
        <begin position="267"/>
        <end position="289"/>
    </location>
</feature>
<comment type="similarity">
    <text evidence="2">Belongs to the multi antimicrobial extrusion (MATE) (TC 2.A.66.1) family.</text>
</comment>
<keyword evidence="3 6" id="KW-0812">Transmembrane</keyword>
<gene>
    <name evidence="7" type="ORF">HB776_26385</name>
</gene>
<dbReference type="InterPro" id="IPR002528">
    <property type="entry name" value="MATE_fam"/>
</dbReference>
<dbReference type="InterPro" id="IPR044644">
    <property type="entry name" value="DinF-like"/>
</dbReference>
<evidence type="ECO:0000256" key="5">
    <source>
        <dbReference type="ARBA" id="ARBA00023136"/>
    </source>
</evidence>
<feature type="transmembrane region" description="Helical" evidence="6">
    <location>
        <begin position="310"/>
        <end position="333"/>
    </location>
</feature>
<feature type="transmembrane region" description="Helical" evidence="6">
    <location>
        <begin position="12"/>
        <end position="38"/>
    </location>
</feature>
<name>A0A7G6U5Q5_9BRAD</name>
<evidence type="ECO:0000256" key="4">
    <source>
        <dbReference type="ARBA" id="ARBA00022989"/>
    </source>
</evidence>
<dbReference type="Proteomes" id="UP000515291">
    <property type="component" value="Chromosome"/>
</dbReference>
<dbReference type="AlphaFoldDB" id="A0A7G6U5Q5"/>
<dbReference type="PANTHER" id="PTHR42893">
    <property type="entry name" value="PROTEIN DETOXIFICATION 44, CHLOROPLASTIC-RELATED"/>
    <property type="match status" value="1"/>
</dbReference>
<evidence type="ECO:0000313" key="7">
    <source>
        <dbReference type="EMBL" id="QND74337.1"/>
    </source>
</evidence>
<dbReference type="RefSeq" id="WP_184512991.1">
    <property type="nucleotide sequence ID" value="NZ_CP050292.1"/>
</dbReference>
<protein>
    <submittedName>
        <fullName evidence="7">MATE family efflux transporter</fullName>
    </submittedName>
</protein>
<evidence type="ECO:0000256" key="3">
    <source>
        <dbReference type="ARBA" id="ARBA00022692"/>
    </source>
</evidence>
<sequence>MSSGLSVTNRRVFAIAGPAMLANLTTPLIGIVSTAAIGRLGDPHLLGGVALASVAFDCIFWLFGFLRMATVAFTAQALGAGDRIEVRAILLRALMLGAAIGLTLIILRTPLAALVFSVMGGSDAVTSAARQYFFIRLWSAPLMLGNYVILGWLVGQARTGIALALQVGINLANMALTSLLVLQFDFGVSGAALATVIAETAGFLAGLIAVWKILGGRIDVPRAVLFDRIRLLRLFAVNRYIMIRTAALIAAFLFFTAQGARAGDLTLAANAVLNNFVMIGSFFLDGIATAAEQLCGQGTGARDRKQFSRAVKLVLIWSTAFGIAVTLLFVLFGGALIDFITTSPEVRLAARNYMLLAALAPACGVLAYAYDGIYIGASWARDMRNLMLLALAIYIAAWFALASLGNTGLWLAFLVFMLSRGALQALRHPALLRQSFPQQAWLTPASLPL</sequence>
<feature type="transmembrane region" description="Helical" evidence="6">
    <location>
        <begin position="89"/>
        <end position="113"/>
    </location>
</feature>
<reference evidence="8" key="1">
    <citation type="journal article" date="2020" name="Mol. Plant Microbe">
        <title>Rhizobial microsymbionts of the narrowly endemic Oxytropis species growing in Kamchatka are characterized by significant genetic diversity and possess a set of genes that are associated with T3SS and T6SS secretion systems and can affect the development of symbiosis.</title>
        <authorList>
            <person name="Safronova V."/>
            <person name="Guro P."/>
            <person name="Sazanova A."/>
            <person name="Kuznetsova I."/>
            <person name="Belimov A."/>
            <person name="Yakubov V."/>
            <person name="Chirak E."/>
            <person name="Afonin A."/>
            <person name="Gogolev Y."/>
            <person name="Andronov E."/>
            <person name="Tikhonovich I."/>
        </authorList>
    </citation>
    <scope>NUCLEOTIDE SEQUENCE [LARGE SCALE GENOMIC DNA]</scope>
    <source>
        <strain evidence="8">581</strain>
    </source>
</reference>
<feature type="transmembrane region" description="Helical" evidence="6">
    <location>
        <begin position="353"/>
        <end position="373"/>
    </location>
</feature>
<dbReference type="NCBIfam" id="TIGR00797">
    <property type="entry name" value="matE"/>
    <property type="match status" value="1"/>
</dbReference>
<accession>A0A7G6U5Q5</accession>
<feature type="transmembrane region" description="Helical" evidence="6">
    <location>
        <begin position="133"/>
        <end position="154"/>
    </location>
</feature>
<feature type="transmembrane region" description="Helical" evidence="6">
    <location>
        <begin position="190"/>
        <end position="211"/>
    </location>
</feature>
<dbReference type="GO" id="GO:0042910">
    <property type="term" value="F:xenobiotic transmembrane transporter activity"/>
    <property type="evidence" value="ECO:0007669"/>
    <property type="project" value="InterPro"/>
</dbReference>
<dbReference type="EMBL" id="CP050292">
    <property type="protein sequence ID" value="QND74337.1"/>
    <property type="molecule type" value="Genomic_DNA"/>
</dbReference>
<dbReference type="GO" id="GO:0005886">
    <property type="term" value="C:plasma membrane"/>
    <property type="evidence" value="ECO:0007669"/>
    <property type="project" value="TreeGrafter"/>
</dbReference>
<keyword evidence="5 6" id="KW-0472">Membrane</keyword>
<evidence type="ECO:0000256" key="2">
    <source>
        <dbReference type="ARBA" id="ARBA00010199"/>
    </source>
</evidence>
<proteinExistence type="inferred from homology"/>
<dbReference type="PANTHER" id="PTHR42893:SF46">
    <property type="entry name" value="PROTEIN DETOXIFICATION 44, CHLOROPLASTIC"/>
    <property type="match status" value="1"/>
</dbReference>
<feature type="transmembrane region" description="Helical" evidence="6">
    <location>
        <begin position="231"/>
        <end position="255"/>
    </location>
</feature>